<organism evidence="2 3">
    <name type="scientific">Pristionchus entomophagus</name>
    <dbReference type="NCBI Taxonomy" id="358040"/>
    <lineage>
        <taxon>Eukaryota</taxon>
        <taxon>Metazoa</taxon>
        <taxon>Ecdysozoa</taxon>
        <taxon>Nematoda</taxon>
        <taxon>Chromadorea</taxon>
        <taxon>Rhabditida</taxon>
        <taxon>Rhabditina</taxon>
        <taxon>Diplogasteromorpha</taxon>
        <taxon>Diplogasteroidea</taxon>
        <taxon>Neodiplogasteridae</taxon>
        <taxon>Pristionchus</taxon>
    </lineage>
</organism>
<evidence type="ECO:0000313" key="2">
    <source>
        <dbReference type="EMBL" id="GMS97734.1"/>
    </source>
</evidence>
<keyword evidence="3" id="KW-1185">Reference proteome</keyword>
<feature type="region of interest" description="Disordered" evidence="1">
    <location>
        <begin position="22"/>
        <end position="70"/>
    </location>
</feature>
<evidence type="ECO:0000256" key="1">
    <source>
        <dbReference type="SAM" id="MobiDB-lite"/>
    </source>
</evidence>
<feature type="compositionally biased region" description="Polar residues" evidence="1">
    <location>
        <begin position="22"/>
        <end position="35"/>
    </location>
</feature>
<protein>
    <submittedName>
        <fullName evidence="2">Uncharacterized protein</fullName>
    </submittedName>
</protein>
<dbReference type="EMBL" id="BTSX01000004">
    <property type="protein sequence ID" value="GMS97734.1"/>
    <property type="molecule type" value="Genomic_DNA"/>
</dbReference>
<feature type="compositionally biased region" description="Basic and acidic residues" evidence="1">
    <location>
        <begin position="57"/>
        <end position="70"/>
    </location>
</feature>
<accession>A0AAV5TUR4</accession>
<gene>
    <name evidence="2" type="ORF">PENTCL1PPCAC_19909</name>
</gene>
<sequence length="84" mass="9437">LTRIRSPSHSYSLQEGALLSSDSATQFSPSHFNDQSGHEAQTRLPHAATIPSVLHSFTRDPDRRRDRRGDAAWYQAWNSSARTS</sequence>
<proteinExistence type="predicted"/>
<dbReference type="Proteomes" id="UP001432027">
    <property type="component" value="Unassembled WGS sequence"/>
</dbReference>
<feature type="non-terminal residue" evidence="2">
    <location>
        <position position="1"/>
    </location>
</feature>
<dbReference type="AlphaFoldDB" id="A0AAV5TUR4"/>
<comment type="caution">
    <text evidence="2">The sequence shown here is derived from an EMBL/GenBank/DDBJ whole genome shotgun (WGS) entry which is preliminary data.</text>
</comment>
<evidence type="ECO:0000313" key="3">
    <source>
        <dbReference type="Proteomes" id="UP001432027"/>
    </source>
</evidence>
<name>A0AAV5TUR4_9BILA</name>
<reference evidence="2" key="1">
    <citation type="submission" date="2023-10" db="EMBL/GenBank/DDBJ databases">
        <title>Genome assembly of Pristionchus species.</title>
        <authorList>
            <person name="Yoshida K."/>
            <person name="Sommer R.J."/>
        </authorList>
    </citation>
    <scope>NUCLEOTIDE SEQUENCE</scope>
    <source>
        <strain evidence="2">RS0144</strain>
    </source>
</reference>